<evidence type="ECO:0000256" key="2">
    <source>
        <dbReference type="ARBA" id="ARBA00022559"/>
    </source>
</evidence>
<dbReference type="PROSITE" id="PS00460">
    <property type="entry name" value="GLUTATHIONE_PEROXID_1"/>
    <property type="match status" value="1"/>
</dbReference>
<dbReference type="InterPro" id="IPR000889">
    <property type="entry name" value="Glutathione_peroxidase"/>
</dbReference>
<dbReference type="GO" id="GO:0034599">
    <property type="term" value="P:cellular response to oxidative stress"/>
    <property type="evidence" value="ECO:0007669"/>
    <property type="project" value="TreeGrafter"/>
</dbReference>
<dbReference type="InterPro" id="IPR029759">
    <property type="entry name" value="GPX_AS"/>
</dbReference>
<dbReference type="RefSeq" id="WP_129441445.1">
    <property type="nucleotide sequence ID" value="NZ_CP035492.1"/>
</dbReference>
<dbReference type="AlphaFoldDB" id="A0A4P6F9H6"/>
<keyword evidence="7" id="KW-1185">Reference proteome</keyword>
<dbReference type="KEGG" id="pprt:ET464_12765"/>
<evidence type="ECO:0000256" key="5">
    <source>
        <dbReference type="RuleBase" id="RU000499"/>
    </source>
</evidence>
<dbReference type="PANTHER" id="PTHR11592">
    <property type="entry name" value="GLUTATHIONE PEROXIDASE"/>
    <property type="match status" value="1"/>
</dbReference>
<sequence>MGVYEMEVDTIRGGKQSLSQYKGQVMLIVNTATKCGLAPQFKGLQKLHEDYAEQGLAVLGFPSSQFMNQELGDNDAIAEACELNHGVTFPLFAKIDVNGPTAHPLYQYLKNEARGAFGTKPIKWNFTKFLIDRSGKVIKRYAPTDAPEKIEADIRKLL</sequence>
<dbReference type="CDD" id="cd00340">
    <property type="entry name" value="GSH_Peroxidase"/>
    <property type="match status" value="1"/>
</dbReference>
<organism evidence="6 7">
    <name type="scientific">Paenibacillus protaetiae</name>
    <dbReference type="NCBI Taxonomy" id="2509456"/>
    <lineage>
        <taxon>Bacteria</taxon>
        <taxon>Bacillati</taxon>
        <taxon>Bacillota</taxon>
        <taxon>Bacilli</taxon>
        <taxon>Bacillales</taxon>
        <taxon>Paenibacillaceae</taxon>
        <taxon>Paenibacillus</taxon>
    </lineage>
</organism>
<name>A0A4P6F9H6_9BACL</name>
<dbReference type="PANTHER" id="PTHR11592:SF78">
    <property type="entry name" value="GLUTATHIONE PEROXIDASE"/>
    <property type="match status" value="1"/>
</dbReference>
<comment type="similarity">
    <text evidence="1 5">Belongs to the glutathione peroxidase family.</text>
</comment>
<evidence type="ECO:0000313" key="6">
    <source>
        <dbReference type="EMBL" id="QAY67138.1"/>
    </source>
</evidence>
<dbReference type="EMBL" id="CP035492">
    <property type="protein sequence ID" value="QAY67138.1"/>
    <property type="molecule type" value="Genomic_DNA"/>
</dbReference>
<evidence type="ECO:0000256" key="3">
    <source>
        <dbReference type="ARBA" id="ARBA00023002"/>
    </source>
</evidence>
<dbReference type="OrthoDB" id="9789406at2"/>
<gene>
    <name evidence="6" type="ORF">ET464_12765</name>
</gene>
<dbReference type="InterPro" id="IPR036249">
    <property type="entry name" value="Thioredoxin-like_sf"/>
</dbReference>
<keyword evidence="3 5" id="KW-0560">Oxidoreductase</keyword>
<dbReference type="SUPFAM" id="SSF52833">
    <property type="entry name" value="Thioredoxin-like"/>
    <property type="match status" value="1"/>
</dbReference>
<proteinExistence type="inferred from homology"/>
<evidence type="ECO:0000313" key="7">
    <source>
        <dbReference type="Proteomes" id="UP000293568"/>
    </source>
</evidence>
<dbReference type="PIRSF" id="PIRSF000303">
    <property type="entry name" value="Glutathion_perox"/>
    <property type="match status" value="1"/>
</dbReference>
<reference evidence="6 7" key="1">
    <citation type="submission" date="2019-01" db="EMBL/GenBank/DDBJ databases">
        <title>Genome sequencing of strain FW100M-2.</title>
        <authorList>
            <person name="Heo J."/>
            <person name="Kim S.-J."/>
            <person name="Kim J.-S."/>
            <person name="Hong S.-B."/>
            <person name="Kwon S.-W."/>
        </authorList>
    </citation>
    <scope>NUCLEOTIDE SEQUENCE [LARGE SCALE GENOMIC DNA]</scope>
    <source>
        <strain evidence="6 7">FW100M-2</strain>
    </source>
</reference>
<feature type="active site" evidence="4">
    <location>
        <position position="35"/>
    </location>
</feature>
<dbReference type="Pfam" id="PF00255">
    <property type="entry name" value="GSHPx"/>
    <property type="match status" value="1"/>
</dbReference>
<dbReference type="PROSITE" id="PS51355">
    <property type="entry name" value="GLUTATHIONE_PEROXID_3"/>
    <property type="match status" value="1"/>
</dbReference>
<accession>A0A4P6F9H6</accession>
<dbReference type="PRINTS" id="PR01011">
    <property type="entry name" value="GLUTPROXDASE"/>
</dbReference>
<dbReference type="GO" id="GO:0004601">
    <property type="term" value="F:peroxidase activity"/>
    <property type="evidence" value="ECO:0007669"/>
    <property type="project" value="UniProtKB-KW"/>
</dbReference>
<evidence type="ECO:0000256" key="4">
    <source>
        <dbReference type="PIRSR" id="PIRSR000303-1"/>
    </source>
</evidence>
<dbReference type="Gene3D" id="3.40.30.10">
    <property type="entry name" value="Glutaredoxin"/>
    <property type="match status" value="1"/>
</dbReference>
<protein>
    <recommendedName>
        <fullName evidence="5">Glutathione peroxidase</fullName>
    </recommendedName>
</protein>
<keyword evidence="2 5" id="KW-0575">Peroxidase</keyword>
<dbReference type="FunFam" id="3.40.30.10:FF:000010">
    <property type="entry name" value="Glutathione peroxidase"/>
    <property type="match status" value="1"/>
</dbReference>
<dbReference type="Proteomes" id="UP000293568">
    <property type="component" value="Chromosome"/>
</dbReference>
<evidence type="ECO:0000256" key="1">
    <source>
        <dbReference type="ARBA" id="ARBA00006926"/>
    </source>
</evidence>